<dbReference type="AlphaFoldDB" id="E0SDX6"/>
<organism evidence="1 2">
    <name type="scientific">Dickeya dadantii (strain 3937)</name>
    <name type="common">Erwinia chrysanthemi (strain 3937)</name>
    <dbReference type="NCBI Taxonomy" id="198628"/>
    <lineage>
        <taxon>Bacteria</taxon>
        <taxon>Pseudomonadati</taxon>
        <taxon>Pseudomonadota</taxon>
        <taxon>Gammaproteobacteria</taxon>
        <taxon>Enterobacterales</taxon>
        <taxon>Pectobacteriaceae</taxon>
        <taxon>Dickeya</taxon>
    </lineage>
</organism>
<dbReference type="HOGENOM" id="CLU_146587_0_0_6"/>
<keyword evidence="2" id="KW-1185">Reference proteome</keyword>
<protein>
    <submittedName>
        <fullName evidence="1">Uncharacterized protein</fullName>
    </submittedName>
</protein>
<evidence type="ECO:0000313" key="1">
    <source>
        <dbReference type="EMBL" id="ADM97426.1"/>
    </source>
</evidence>
<dbReference type="KEGG" id="ddd:Dda3937_03900"/>
<accession>E0SDX6</accession>
<evidence type="ECO:0000313" key="2">
    <source>
        <dbReference type="Proteomes" id="UP000006859"/>
    </source>
</evidence>
<gene>
    <name evidence="1" type="ordered locus">Dda3937_03900</name>
</gene>
<name>E0SDX6_DICD3</name>
<dbReference type="STRING" id="198628.Dda3937_03900"/>
<dbReference type="EMBL" id="CP002038">
    <property type="protein sequence ID" value="ADM97426.1"/>
    <property type="molecule type" value="Genomic_DNA"/>
</dbReference>
<proteinExistence type="predicted"/>
<reference evidence="1 2" key="1">
    <citation type="journal article" date="2011" name="J. Bacteriol.">
        <title>Genome sequence of the plant-pathogenic bacterium Dickeya dadantii 3937.</title>
        <authorList>
            <person name="Glasner J.D."/>
            <person name="Yang C.H."/>
            <person name="Reverchon S."/>
            <person name="Hugouvieux-Cotte-Pattat N."/>
            <person name="Condemine G."/>
            <person name="Bohin J.P."/>
            <person name="Van Gijsegem F."/>
            <person name="Yang S."/>
            <person name="Franza T."/>
            <person name="Expert D."/>
            <person name="Plunkett G. III"/>
            <person name="San Francisco M.J."/>
            <person name="Charkowski A.O."/>
            <person name="Py B."/>
            <person name="Bell K."/>
            <person name="Rauscher L."/>
            <person name="Rodriguez-Palenzuela P."/>
            <person name="Toussaint A."/>
            <person name="Holeva M.C."/>
            <person name="He S.Y."/>
            <person name="Douet V."/>
            <person name="Boccara M."/>
            <person name="Blanco C."/>
            <person name="Toth I."/>
            <person name="Anderson B.D."/>
            <person name="Biehl B.S."/>
            <person name="Mau B."/>
            <person name="Flynn S.M."/>
            <person name="Barras F."/>
            <person name="Lindeberg M."/>
            <person name="Birch P.R."/>
            <person name="Tsuyumu S."/>
            <person name="Shi X."/>
            <person name="Hibbing M."/>
            <person name="Yap M.N."/>
            <person name="Carpentier M."/>
            <person name="Dassa E."/>
            <person name="Umehara M."/>
            <person name="Kim J.F."/>
            <person name="Rusch M."/>
            <person name="Soni P."/>
            <person name="Mayhew G.F."/>
            <person name="Fouts D.E."/>
            <person name="Gill S.R."/>
            <person name="Blattner F.R."/>
            <person name="Keen N.T."/>
            <person name="Perna N.T."/>
        </authorList>
    </citation>
    <scope>NUCLEOTIDE SEQUENCE [LARGE SCALE GENOMIC DNA]</scope>
    <source>
        <strain evidence="1 2">3937</strain>
    </source>
</reference>
<dbReference type="eggNOG" id="ENOG50334UV">
    <property type="taxonomic scope" value="Bacteria"/>
</dbReference>
<dbReference type="Proteomes" id="UP000006859">
    <property type="component" value="Chromosome"/>
</dbReference>
<sequence>MNIVFWIKPLGKSDYYLIPTVSRKIGMSTLETQATSSSYAPARALQIESEGNAFGIELKKAQAEAYIPSRNETNVRSQLQLPAAAQELMEWPAMSPEERLFFSVLSSMGISKEQYEAMPPEQKMELDRKVQERIKEMAKEGRYPSALQA</sequence>